<feature type="region of interest" description="Disordered" evidence="1">
    <location>
        <begin position="139"/>
        <end position="158"/>
    </location>
</feature>
<feature type="compositionally biased region" description="Polar residues" evidence="1">
    <location>
        <begin position="146"/>
        <end position="158"/>
    </location>
</feature>
<accession>A0AAU7CLN3</accession>
<sequence length="158" mass="17358">MKRSGKAIGTGVLVAWLFGVSWGDEQAVPLPVIDATSLRHKVLCGYQGWFRAPGDPAGEGWRHWSRDSSRITPQSLTFEMWPDLSEANDGEKFPAPGFTDPDGRQAHLFTATDLGIDMAYVAMFDEVDEATARFKVSNRPRRLRSPPTTGCQLTGTCG</sequence>
<gene>
    <name evidence="2" type="ORF">V5E97_07850</name>
</gene>
<name>A0AAU7CLN3_9BACT</name>
<evidence type="ECO:0000256" key="1">
    <source>
        <dbReference type="SAM" id="MobiDB-lite"/>
    </source>
</evidence>
<dbReference type="EMBL" id="CP155447">
    <property type="protein sequence ID" value="XBH05934.1"/>
    <property type="molecule type" value="Genomic_DNA"/>
</dbReference>
<reference evidence="2" key="1">
    <citation type="submission" date="2024-05" db="EMBL/GenBank/DDBJ databases">
        <title>Planctomycetes of the genus Singulisphaera possess chitinolytic capabilities.</title>
        <authorList>
            <person name="Ivanova A."/>
        </authorList>
    </citation>
    <scope>NUCLEOTIDE SEQUENCE</scope>
    <source>
        <strain evidence="2">Ch08T</strain>
    </source>
</reference>
<dbReference type="RefSeq" id="WP_406698785.1">
    <property type="nucleotide sequence ID" value="NZ_CP155447.1"/>
</dbReference>
<proteinExistence type="predicted"/>
<dbReference type="AlphaFoldDB" id="A0AAU7CLN3"/>
<organism evidence="2">
    <name type="scientific">Singulisphaera sp. Ch08</name>
    <dbReference type="NCBI Taxonomy" id="3120278"/>
    <lineage>
        <taxon>Bacteria</taxon>
        <taxon>Pseudomonadati</taxon>
        <taxon>Planctomycetota</taxon>
        <taxon>Planctomycetia</taxon>
        <taxon>Isosphaerales</taxon>
        <taxon>Isosphaeraceae</taxon>
        <taxon>Singulisphaera</taxon>
    </lineage>
</organism>
<protein>
    <submittedName>
        <fullName evidence="2">Uncharacterized protein</fullName>
    </submittedName>
</protein>
<evidence type="ECO:0000313" key="2">
    <source>
        <dbReference type="EMBL" id="XBH05934.1"/>
    </source>
</evidence>